<feature type="binding site" evidence="12">
    <location>
        <position position="69"/>
    </location>
    <ligand>
        <name>S-adenosyl-L-methionine</name>
        <dbReference type="ChEBI" id="CHEBI:59789"/>
    </ligand>
</feature>
<evidence type="ECO:0000256" key="3">
    <source>
        <dbReference type="ARBA" id="ARBA00022691"/>
    </source>
</evidence>
<evidence type="ECO:0000313" key="15">
    <source>
        <dbReference type="Proteomes" id="UP000028006"/>
    </source>
</evidence>
<dbReference type="SFLD" id="SFLDG01383">
    <property type="entry name" value="cyclic_pyranopterin_phosphate"/>
    <property type="match status" value="1"/>
</dbReference>
<dbReference type="GO" id="GO:1904047">
    <property type="term" value="F:S-adenosyl-L-methionine binding"/>
    <property type="evidence" value="ECO:0007669"/>
    <property type="project" value="UniProtKB-UniRule"/>
</dbReference>
<dbReference type="PROSITE" id="PS51918">
    <property type="entry name" value="RADICAL_SAM"/>
    <property type="match status" value="1"/>
</dbReference>
<evidence type="ECO:0000256" key="10">
    <source>
        <dbReference type="ARBA" id="ARBA00023239"/>
    </source>
</evidence>
<dbReference type="GO" id="GO:0046872">
    <property type="term" value="F:metal ion binding"/>
    <property type="evidence" value="ECO:0007669"/>
    <property type="project" value="UniProtKB-KW"/>
</dbReference>
<comment type="pathway">
    <text evidence="12">Cofactor biosynthesis; molybdopterin biosynthesis.</text>
</comment>
<name>A0A081N752_9GAMM</name>
<dbReference type="PANTHER" id="PTHR22960:SF28">
    <property type="entry name" value="GTP 3',8-CYCLASE"/>
    <property type="match status" value="1"/>
</dbReference>
<feature type="binding site" evidence="12">
    <location>
        <position position="23"/>
    </location>
    <ligand>
        <name>[4Fe-4S] cluster</name>
        <dbReference type="ChEBI" id="CHEBI:49883"/>
        <label>1</label>
        <note>4Fe-4S-S-AdoMet</note>
    </ligand>
</feature>
<dbReference type="InterPro" id="IPR050105">
    <property type="entry name" value="MoCo_biosynth_MoaA/MoaC"/>
</dbReference>
<feature type="binding site" evidence="12">
    <location>
        <begin position="259"/>
        <end position="261"/>
    </location>
    <ligand>
        <name>GTP</name>
        <dbReference type="ChEBI" id="CHEBI:37565"/>
    </ligand>
</feature>
<dbReference type="Pfam" id="PF06463">
    <property type="entry name" value="Mob_synth_C"/>
    <property type="match status" value="1"/>
</dbReference>
<keyword evidence="7 12" id="KW-0411">Iron-sulfur</keyword>
<dbReference type="SUPFAM" id="SSF102114">
    <property type="entry name" value="Radical SAM enzymes"/>
    <property type="match status" value="1"/>
</dbReference>
<keyword evidence="3 12" id="KW-0949">S-adenosyl-L-methionine</keyword>
<feature type="binding site" evidence="12">
    <location>
        <position position="65"/>
    </location>
    <ligand>
        <name>GTP</name>
        <dbReference type="ChEBI" id="CHEBI:37565"/>
    </ligand>
</feature>
<feature type="binding site" evidence="12">
    <location>
        <position position="96"/>
    </location>
    <ligand>
        <name>GTP</name>
        <dbReference type="ChEBI" id="CHEBI:37565"/>
    </ligand>
</feature>
<evidence type="ECO:0000256" key="1">
    <source>
        <dbReference type="ARBA" id="ARBA00012167"/>
    </source>
</evidence>
<evidence type="ECO:0000256" key="8">
    <source>
        <dbReference type="ARBA" id="ARBA00023134"/>
    </source>
</evidence>
<evidence type="ECO:0000256" key="4">
    <source>
        <dbReference type="ARBA" id="ARBA00022723"/>
    </source>
</evidence>
<dbReference type="HAMAP" id="MF_01225_B">
    <property type="entry name" value="MoaA_B"/>
    <property type="match status" value="1"/>
</dbReference>
<feature type="binding site" evidence="12">
    <location>
        <position position="30"/>
    </location>
    <ligand>
        <name>[4Fe-4S] cluster</name>
        <dbReference type="ChEBI" id="CHEBI:49883"/>
        <label>1</label>
        <note>4Fe-4S-S-AdoMet</note>
    </ligand>
</feature>
<comment type="similarity">
    <text evidence="12">Belongs to the radical SAM superfamily. MoaA family.</text>
</comment>
<evidence type="ECO:0000259" key="13">
    <source>
        <dbReference type="PROSITE" id="PS51918"/>
    </source>
</evidence>
<dbReference type="SFLD" id="SFLDG01067">
    <property type="entry name" value="SPASM/twitch_domain_containing"/>
    <property type="match status" value="1"/>
</dbReference>
<dbReference type="InterPro" id="IPR058240">
    <property type="entry name" value="rSAM_sf"/>
</dbReference>
<evidence type="ECO:0000313" key="14">
    <source>
        <dbReference type="EMBL" id="KEQ14275.1"/>
    </source>
</evidence>
<gene>
    <name evidence="12 14" type="primary">moaA</name>
    <name evidence="14" type="ORF">GZ77_07630</name>
</gene>
<feature type="binding site" evidence="12">
    <location>
        <position position="29"/>
    </location>
    <ligand>
        <name>S-adenosyl-L-methionine</name>
        <dbReference type="ChEBI" id="CHEBI:59789"/>
    </ligand>
</feature>
<dbReference type="EC" id="4.1.99.22" evidence="1 12"/>
<keyword evidence="8 12" id="KW-0342">GTP-binding</keyword>
<keyword evidence="6 12" id="KW-0408">Iron</keyword>
<feature type="binding site" evidence="12">
    <location>
        <position position="254"/>
    </location>
    <ligand>
        <name>[4Fe-4S] cluster</name>
        <dbReference type="ChEBI" id="CHEBI:49883"/>
        <label>2</label>
        <note>4Fe-4S-substrate</note>
    </ligand>
</feature>
<dbReference type="GO" id="GO:0006777">
    <property type="term" value="P:Mo-molybdopterin cofactor biosynthetic process"/>
    <property type="evidence" value="ECO:0007669"/>
    <property type="project" value="UniProtKB-UniRule"/>
</dbReference>
<keyword evidence="2 12" id="KW-0004">4Fe-4S</keyword>
<dbReference type="SMART" id="SM00729">
    <property type="entry name" value="Elp3"/>
    <property type="match status" value="1"/>
</dbReference>
<evidence type="ECO:0000256" key="7">
    <source>
        <dbReference type="ARBA" id="ARBA00023014"/>
    </source>
</evidence>
<evidence type="ECO:0000256" key="12">
    <source>
        <dbReference type="HAMAP-Rule" id="MF_01225"/>
    </source>
</evidence>
<comment type="caution">
    <text evidence="14">The sequence shown here is derived from an EMBL/GenBank/DDBJ whole genome shotgun (WGS) entry which is preliminary data.</text>
</comment>
<dbReference type="RefSeq" id="WP_034874093.1">
    <property type="nucleotide sequence ID" value="NZ_JOKG01000002.1"/>
</dbReference>
<keyword evidence="15" id="KW-1185">Reference proteome</keyword>
<keyword evidence="9 12" id="KW-0501">Molybdenum cofactor biosynthesis</keyword>
<proteinExistence type="inferred from homology"/>
<dbReference type="NCBIfam" id="TIGR02666">
    <property type="entry name" value="moaA"/>
    <property type="match status" value="1"/>
</dbReference>
<dbReference type="eggNOG" id="COG2896">
    <property type="taxonomic scope" value="Bacteria"/>
</dbReference>
<evidence type="ECO:0000256" key="6">
    <source>
        <dbReference type="ARBA" id="ARBA00023004"/>
    </source>
</evidence>
<feature type="domain" description="Radical SAM core" evidence="13">
    <location>
        <begin position="7"/>
        <end position="231"/>
    </location>
</feature>
<dbReference type="InterPro" id="IPR013785">
    <property type="entry name" value="Aldolase_TIM"/>
</dbReference>
<comment type="subunit">
    <text evidence="12">Monomer and homodimer.</text>
</comment>
<dbReference type="EMBL" id="JOKG01000002">
    <property type="protein sequence ID" value="KEQ14275.1"/>
    <property type="molecule type" value="Genomic_DNA"/>
</dbReference>
<dbReference type="GO" id="GO:0061799">
    <property type="term" value="F:cyclic pyranopterin monophosphate synthase activity"/>
    <property type="evidence" value="ECO:0007669"/>
    <property type="project" value="TreeGrafter"/>
</dbReference>
<dbReference type="Gene3D" id="3.20.20.70">
    <property type="entry name" value="Aldolase class I"/>
    <property type="match status" value="1"/>
</dbReference>
<dbReference type="GO" id="GO:0061798">
    <property type="term" value="F:GTP 3',8'-cyclase activity"/>
    <property type="evidence" value="ECO:0007669"/>
    <property type="project" value="UniProtKB-UniRule"/>
</dbReference>
<feature type="binding site" evidence="12">
    <location>
        <position position="157"/>
    </location>
    <ligand>
        <name>GTP</name>
        <dbReference type="ChEBI" id="CHEBI:37565"/>
    </ligand>
</feature>
<dbReference type="UniPathway" id="UPA00344"/>
<feature type="binding site" evidence="12">
    <location>
        <position position="257"/>
    </location>
    <ligand>
        <name>[4Fe-4S] cluster</name>
        <dbReference type="ChEBI" id="CHEBI:49883"/>
        <label>2</label>
        <note>4Fe-4S-substrate</note>
    </ligand>
</feature>
<dbReference type="GO" id="GO:0051539">
    <property type="term" value="F:4 iron, 4 sulfur cluster binding"/>
    <property type="evidence" value="ECO:0007669"/>
    <property type="project" value="UniProtKB-UniRule"/>
</dbReference>
<dbReference type="InterPro" id="IPR000385">
    <property type="entry name" value="MoaA_NifB_PqqE_Fe-S-bd_CS"/>
</dbReference>
<feature type="binding site" evidence="12">
    <location>
        <position position="27"/>
    </location>
    <ligand>
        <name>[4Fe-4S] cluster</name>
        <dbReference type="ChEBI" id="CHEBI:49883"/>
        <label>1</label>
        <note>4Fe-4S-S-AdoMet</note>
    </ligand>
</feature>
<dbReference type="CDD" id="cd21117">
    <property type="entry name" value="Twitch_MoaA"/>
    <property type="match status" value="1"/>
</dbReference>
<keyword evidence="5 12" id="KW-0547">Nucleotide-binding</keyword>
<feature type="binding site" evidence="12">
    <location>
        <position position="271"/>
    </location>
    <ligand>
        <name>[4Fe-4S] cluster</name>
        <dbReference type="ChEBI" id="CHEBI:49883"/>
        <label>2</label>
        <note>4Fe-4S-substrate</note>
    </ligand>
</feature>
<dbReference type="InterPro" id="IPR010505">
    <property type="entry name" value="MoaA_twitch"/>
</dbReference>
<dbReference type="PANTHER" id="PTHR22960">
    <property type="entry name" value="MOLYBDOPTERIN COFACTOR SYNTHESIS PROTEIN A"/>
    <property type="match status" value="1"/>
</dbReference>
<dbReference type="InterPro" id="IPR007197">
    <property type="entry name" value="rSAM"/>
</dbReference>
<feature type="binding site" evidence="12">
    <location>
        <position position="120"/>
    </location>
    <ligand>
        <name>S-adenosyl-L-methionine</name>
        <dbReference type="ChEBI" id="CHEBI:59789"/>
    </ligand>
</feature>
<organism evidence="14 15">
    <name type="scientific">Endozoicomonas montiporae</name>
    <dbReference type="NCBI Taxonomy" id="1027273"/>
    <lineage>
        <taxon>Bacteria</taxon>
        <taxon>Pseudomonadati</taxon>
        <taxon>Pseudomonadota</taxon>
        <taxon>Gammaproteobacteria</taxon>
        <taxon>Oceanospirillales</taxon>
        <taxon>Endozoicomonadaceae</taxon>
        <taxon>Endozoicomonas</taxon>
    </lineage>
</organism>
<comment type="catalytic activity">
    <reaction evidence="11 12">
        <text>GTP + AH2 + S-adenosyl-L-methionine = (8S)-3',8-cyclo-7,8-dihydroguanosine 5'-triphosphate + 5'-deoxyadenosine + L-methionine + A + H(+)</text>
        <dbReference type="Rhea" id="RHEA:49576"/>
        <dbReference type="ChEBI" id="CHEBI:13193"/>
        <dbReference type="ChEBI" id="CHEBI:15378"/>
        <dbReference type="ChEBI" id="CHEBI:17319"/>
        <dbReference type="ChEBI" id="CHEBI:17499"/>
        <dbReference type="ChEBI" id="CHEBI:37565"/>
        <dbReference type="ChEBI" id="CHEBI:57844"/>
        <dbReference type="ChEBI" id="CHEBI:59789"/>
        <dbReference type="ChEBI" id="CHEBI:131766"/>
        <dbReference type="EC" id="4.1.99.22"/>
    </reaction>
</comment>
<comment type="function">
    <text evidence="12">Catalyzes the cyclization of GTP to (8S)-3',8-cyclo-7,8-dihydroguanosine 5'-triphosphate.</text>
</comment>
<reference evidence="14 15" key="1">
    <citation type="submission" date="2014-06" db="EMBL/GenBank/DDBJ databases">
        <title>Whole Genome Sequences of Three Symbiotic Endozoicomonas Bacteria.</title>
        <authorList>
            <person name="Neave M.J."/>
            <person name="Apprill A."/>
            <person name="Voolstra C.R."/>
        </authorList>
    </citation>
    <scope>NUCLEOTIDE SEQUENCE [LARGE SCALE GENOMIC DNA]</scope>
    <source>
        <strain evidence="14 15">LMG 24815</strain>
    </source>
</reference>
<dbReference type="InterPro" id="IPR006638">
    <property type="entry name" value="Elp3/MiaA/NifB-like_rSAM"/>
</dbReference>
<protein>
    <recommendedName>
        <fullName evidence="1 12">GTP 3',8-cyclase</fullName>
        <ecNumber evidence="1 12">4.1.99.22</ecNumber>
    </recommendedName>
    <alternativeName>
        <fullName evidence="12">Molybdenum cofactor biosynthesis protein A</fullName>
    </alternativeName>
</protein>
<dbReference type="InterPro" id="IPR040064">
    <property type="entry name" value="MoaA-like"/>
</dbReference>
<dbReference type="SFLD" id="SFLDG01386">
    <property type="entry name" value="main_SPASM_domain-containing"/>
    <property type="match status" value="1"/>
</dbReference>
<dbReference type="Proteomes" id="UP000028006">
    <property type="component" value="Unassembled WGS sequence"/>
</dbReference>
<keyword evidence="10 12" id="KW-0456">Lyase</keyword>
<evidence type="ECO:0000256" key="11">
    <source>
        <dbReference type="ARBA" id="ARBA00048697"/>
    </source>
</evidence>
<keyword evidence="4 12" id="KW-0479">Metal-binding</keyword>
<dbReference type="CDD" id="cd01335">
    <property type="entry name" value="Radical_SAM"/>
    <property type="match status" value="1"/>
</dbReference>
<dbReference type="PROSITE" id="PS01305">
    <property type="entry name" value="MOAA_NIFB_PQQE"/>
    <property type="match status" value="1"/>
</dbReference>
<sequence>MLRLQDNQGRTFPYLRLSVTDLCNFRCNYCLPDGCEEHHHKESLTVDEIRRLVTAFARLGVEKVRITGGEPTLRHEFNSIVTTIKQIPGIQTVAMTTNGYKMDQRIESWLEAGVDAINVSVDSLDARGFETITGHNRLQETLSGIDKGFELGMTGFKVNAVLMRGHNADQLPDFLNWIKEQPITLRFIELMQTGDNQDFFNQHHLEGSTVRDQLLESGWVRVARHKSAGPAQEYFHPDYRGRIGLITPYSPDFCEDCNRLRVNSLGKLQLCLFGDQGYDLRHLLQNDEQQPELISRIQNFLQLKQDKHFLQNGYTGGTATLAQIGG</sequence>
<dbReference type="InterPro" id="IPR013483">
    <property type="entry name" value="MoaA"/>
</dbReference>
<dbReference type="SFLD" id="SFLDS00029">
    <property type="entry name" value="Radical_SAM"/>
    <property type="match status" value="1"/>
</dbReference>
<evidence type="ECO:0000256" key="2">
    <source>
        <dbReference type="ARBA" id="ARBA00022485"/>
    </source>
</evidence>
<evidence type="ECO:0000256" key="9">
    <source>
        <dbReference type="ARBA" id="ARBA00023150"/>
    </source>
</evidence>
<comment type="cofactor">
    <cofactor evidence="12">
        <name>[4Fe-4S] cluster</name>
        <dbReference type="ChEBI" id="CHEBI:49883"/>
    </cofactor>
    <text evidence="12">Binds 2 [4Fe-4S] clusters. Binds 1 [4Fe-4S] cluster coordinated with 3 cysteines and an exchangeable S-adenosyl-L-methionine and 1 [4Fe-4S] cluster coordinated with 3 cysteines and the GTP-derived substrate.</text>
</comment>
<feature type="binding site" evidence="12">
    <location>
        <position position="191"/>
    </location>
    <ligand>
        <name>S-adenosyl-L-methionine</name>
        <dbReference type="ChEBI" id="CHEBI:59789"/>
    </ligand>
</feature>
<feature type="binding site" evidence="12">
    <location>
        <position position="16"/>
    </location>
    <ligand>
        <name>GTP</name>
        <dbReference type="ChEBI" id="CHEBI:37565"/>
    </ligand>
</feature>
<dbReference type="AlphaFoldDB" id="A0A081N752"/>
<accession>A0A081N752</accession>
<evidence type="ECO:0000256" key="5">
    <source>
        <dbReference type="ARBA" id="ARBA00022741"/>
    </source>
</evidence>
<dbReference type="Pfam" id="PF04055">
    <property type="entry name" value="Radical_SAM"/>
    <property type="match status" value="1"/>
</dbReference>
<dbReference type="GO" id="GO:0005525">
    <property type="term" value="F:GTP binding"/>
    <property type="evidence" value="ECO:0007669"/>
    <property type="project" value="UniProtKB-UniRule"/>
</dbReference>